<keyword evidence="4" id="KW-1185">Reference proteome</keyword>
<dbReference type="PANTHER" id="PTHR43639:SF1">
    <property type="entry name" value="SHORT-CHAIN DEHYDROGENASE_REDUCTASE FAMILY PROTEIN"/>
    <property type="match status" value="1"/>
</dbReference>
<organism evidence="3 4">
    <name type="scientific">Streptomyces albospinus</name>
    <dbReference type="NCBI Taxonomy" id="285515"/>
    <lineage>
        <taxon>Bacteria</taxon>
        <taxon>Bacillati</taxon>
        <taxon>Actinomycetota</taxon>
        <taxon>Actinomycetes</taxon>
        <taxon>Kitasatosporales</taxon>
        <taxon>Streptomycetaceae</taxon>
        <taxon>Streptomyces</taxon>
    </lineage>
</organism>
<evidence type="ECO:0000313" key="3">
    <source>
        <dbReference type="EMBL" id="GGU42874.1"/>
    </source>
</evidence>
<dbReference type="PRINTS" id="PR00080">
    <property type="entry name" value="SDRFAMILY"/>
</dbReference>
<dbReference type="Gene3D" id="3.40.50.720">
    <property type="entry name" value="NAD(P)-binding Rossmann-like Domain"/>
    <property type="match status" value="1"/>
</dbReference>
<comment type="similarity">
    <text evidence="1">Belongs to the short-chain dehydrogenases/reductases (SDR) family.</text>
</comment>
<sequence>MGALSGKTALVTGGSRGIGRAISERLGKDGARIGVHYGRDEAAAKETVAAIEAAGGQAFTVRAELGVPGDAEALWTAFDAQADGLDILVNNAGINKAVDGTLKRIATVTEEDYDQLFAVNTKAPFFVTQLGLSRLRDGGRIINTSTGLTHGAAKPELIAYAMTKGALDVFTRTLAKDLGPRGITVNAVAPGATDTDMNAAWLRGEGSQAARAATGAISPLGRVADATDIGDIMAFLASNDSRWVTGQWIDATGGALL</sequence>
<dbReference type="RefSeq" id="WP_189295413.1">
    <property type="nucleotide sequence ID" value="NZ_BMRP01000001.1"/>
</dbReference>
<dbReference type="PRINTS" id="PR00081">
    <property type="entry name" value="GDHRDH"/>
</dbReference>
<proteinExistence type="inferred from homology"/>
<dbReference type="Proteomes" id="UP000654471">
    <property type="component" value="Unassembled WGS sequence"/>
</dbReference>
<gene>
    <name evidence="3" type="ORF">GCM10010211_02620</name>
</gene>
<dbReference type="EMBL" id="BMRP01000001">
    <property type="protein sequence ID" value="GGU42874.1"/>
    <property type="molecule type" value="Genomic_DNA"/>
</dbReference>
<keyword evidence="2" id="KW-0560">Oxidoreductase</keyword>
<comment type="caution">
    <text evidence="3">The sequence shown here is derived from an EMBL/GenBank/DDBJ whole genome shotgun (WGS) entry which is preliminary data.</text>
</comment>
<reference evidence="4" key="1">
    <citation type="journal article" date="2019" name="Int. J. Syst. Evol. Microbiol.">
        <title>The Global Catalogue of Microorganisms (GCM) 10K type strain sequencing project: providing services to taxonomists for standard genome sequencing and annotation.</title>
        <authorList>
            <consortium name="The Broad Institute Genomics Platform"/>
            <consortium name="The Broad Institute Genome Sequencing Center for Infectious Disease"/>
            <person name="Wu L."/>
            <person name="Ma J."/>
        </authorList>
    </citation>
    <scope>NUCLEOTIDE SEQUENCE [LARGE SCALE GENOMIC DNA]</scope>
    <source>
        <strain evidence="4">JCM 3399</strain>
    </source>
</reference>
<evidence type="ECO:0000256" key="1">
    <source>
        <dbReference type="ARBA" id="ARBA00006484"/>
    </source>
</evidence>
<protein>
    <submittedName>
        <fullName evidence="3">Oxidoreductase</fullName>
    </submittedName>
</protein>
<dbReference type="PANTHER" id="PTHR43639">
    <property type="entry name" value="OXIDOREDUCTASE, SHORT-CHAIN DEHYDROGENASE/REDUCTASE FAMILY (AFU_ORTHOLOGUE AFUA_5G02870)"/>
    <property type="match status" value="1"/>
</dbReference>
<evidence type="ECO:0000313" key="4">
    <source>
        <dbReference type="Proteomes" id="UP000654471"/>
    </source>
</evidence>
<evidence type="ECO:0000256" key="2">
    <source>
        <dbReference type="ARBA" id="ARBA00023002"/>
    </source>
</evidence>
<accession>A0ABQ2UKY9</accession>
<dbReference type="InterPro" id="IPR002347">
    <property type="entry name" value="SDR_fam"/>
</dbReference>
<dbReference type="InterPro" id="IPR036291">
    <property type="entry name" value="NAD(P)-bd_dom_sf"/>
</dbReference>
<name>A0ABQ2UKY9_9ACTN</name>
<dbReference type="Pfam" id="PF13561">
    <property type="entry name" value="adh_short_C2"/>
    <property type="match status" value="1"/>
</dbReference>
<dbReference type="SUPFAM" id="SSF51735">
    <property type="entry name" value="NAD(P)-binding Rossmann-fold domains"/>
    <property type="match status" value="1"/>
</dbReference>